<evidence type="ECO:0000256" key="1">
    <source>
        <dbReference type="SAM" id="Coils"/>
    </source>
</evidence>
<dbReference type="InParanoid" id="A0A096P8F4"/>
<feature type="region of interest" description="Disordered" evidence="2">
    <location>
        <begin position="1305"/>
        <end position="1327"/>
    </location>
</feature>
<dbReference type="EMBL" id="CAID01000017">
    <property type="protein sequence ID" value="CEG00530.1"/>
    <property type="molecule type" value="Genomic_DNA"/>
</dbReference>
<gene>
    <name evidence="3" type="ORF">OT_ostta17g00630</name>
</gene>
<feature type="compositionally biased region" description="Basic and acidic residues" evidence="2">
    <location>
        <begin position="29"/>
        <end position="46"/>
    </location>
</feature>
<feature type="compositionally biased region" description="Basic and acidic residues" evidence="2">
    <location>
        <begin position="620"/>
        <end position="639"/>
    </location>
</feature>
<proteinExistence type="predicted"/>
<organism evidence="3 4">
    <name type="scientific">Ostreococcus tauri</name>
    <name type="common">Marine green alga</name>
    <dbReference type="NCBI Taxonomy" id="70448"/>
    <lineage>
        <taxon>Eukaryota</taxon>
        <taxon>Viridiplantae</taxon>
        <taxon>Chlorophyta</taxon>
        <taxon>Mamiellophyceae</taxon>
        <taxon>Mamiellales</taxon>
        <taxon>Bathycoccaceae</taxon>
        <taxon>Ostreococcus</taxon>
    </lineage>
</organism>
<feature type="region of interest" description="Disordered" evidence="2">
    <location>
        <begin position="1"/>
        <end position="143"/>
    </location>
</feature>
<evidence type="ECO:0000256" key="2">
    <source>
        <dbReference type="SAM" id="MobiDB-lite"/>
    </source>
</evidence>
<feature type="compositionally biased region" description="Basic and acidic residues" evidence="2">
    <location>
        <begin position="80"/>
        <end position="124"/>
    </location>
</feature>
<dbReference type="GeneID" id="9838033"/>
<keyword evidence="4" id="KW-1185">Reference proteome</keyword>
<feature type="compositionally biased region" description="Basic and acidic residues" evidence="2">
    <location>
        <begin position="1309"/>
        <end position="1322"/>
    </location>
</feature>
<feature type="compositionally biased region" description="Basic and acidic residues" evidence="2">
    <location>
        <begin position="53"/>
        <end position="68"/>
    </location>
</feature>
<dbReference type="OrthoDB" id="10494017at2759"/>
<reference evidence="4" key="1">
    <citation type="journal article" date="2006" name="Proc. Natl. Acad. Sci. U.S.A.">
        <title>Genome analysis of the smallest free-living eukaryote Ostreococcus tauri unveils many unique features.</title>
        <authorList>
            <person name="Derelle E."/>
            <person name="Ferraz C."/>
            <person name="Rombauts S."/>
            <person name="Rouze P."/>
            <person name="Worden A.Z."/>
            <person name="Robbens S."/>
            <person name="Partensky F."/>
            <person name="Degroeve S."/>
            <person name="Echeynie S."/>
            <person name="Cooke R."/>
            <person name="Saeys Y."/>
            <person name="Wuyts J."/>
            <person name="Jabbari K."/>
            <person name="Bowler C."/>
            <person name="Panaud O."/>
            <person name="Piegu B."/>
            <person name="Ball S.G."/>
            <person name="Ral J.-P."/>
            <person name="Bouget F.-Y."/>
            <person name="Piganeau G."/>
            <person name="De Baets B."/>
            <person name="Picard A."/>
            <person name="Delseny M."/>
            <person name="Demaille J."/>
            <person name="Van de Peer Y."/>
            <person name="Moreau H."/>
        </authorList>
    </citation>
    <scope>NUCLEOTIDE SEQUENCE [LARGE SCALE GENOMIC DNA]</scope>
    <source>
        <strain evidence="4">OTTH 0595 / CCAP 157/2 / RCC745</strain>
    </source>
</reference>
<accession>A0A096P8F4</accession>
<feature type="coiled-coil region" evidence="1">
    <location>
        <begin position="698"/>
        <end position="1121"/>
    </location>
</feature>
<reference evidence="3 4" key="2">
    <citation type="journal article" date="2014" name="BMC Genomics">
        <title>An improved genome of the model marine alga Ostreococcus tauri unfolds by assessing Illumina de novo assemblies.</title>
        <authorList>
            <person name="Blanc-Mathieu R."/>
            <person name="Verhelst B."/>
            <person name="Derelle E."/>
            <person name="Rombauts S."/>
            <person name="Bouget F.Y."/>
            <person name="Carre I."/>
            <person name="Chateau A."/>
            <person name="Eyre-Walker A."/>
            <person name="Grimsley N."/>
            <person name="Moreau H."/>
            <person name="Piegu B."/>
            <person name="Rivals E."/>
            <person name="Schackwitz W."/>
            <person name="Van de Peer Y."/>
            <person name="Piganeau G."/>
        </authorList>
    </citation>
    <scope>NUCLEOTIDE SEQUENCE [LARGE SCALE GENOMIC DNA]</scope>
    <source>
        <strain evidence="4">OTTH 0595 / CCAP 157/2 / RCC745</strain>
    </source>
</reference>
<feature type="coiled-coil region" evidence="1">
    <location>
        <begin position="146"/>
        <end position="457"/>
    </location>
</feature>
<feature type="coiled-coil region" evidence="1">
    <location>
        <begin position="563"/>
        <end position="604"/>
    </location>
</feature>
<dbReference type="KEGG" id="ota:OT_ostta17g00630"/>
<protein>
    <submittedName>
        <fullName evidence="3">Unnamed product</fullName>
    </submittedName>
</protein>
<evidence type="ECO:0000313" key="3">
    <source>
        <dbReference type="EMBL" id="CEG00530.1"/>
    </source>
</evidence>
<dbReference type="RefSeq" id="XP_022840428.1">
    <property type="nucleotide sequence ID" value="XM_022983991.1"/>
</dbReference>
<dbReference type="STRING" id="70448.A0A096P8F4"/>
<feature type="region of interest" description="Disordered" evidence="2">
    <location>
        <begin position="618"/>
        <end position="639"/>
    </location>
</feature>
<sequence length="1442" mass="164094">MSRRPSEGANPLWETLRRSVTSPASAASSRERTRARTPDEREDQRARASGRYDAIDERSGDVGEERSRMTRVARGGGVARRTERSPARSETSERYYDRDSRDGGGGRRLERDRTPPSRYDDARGMRATSLRGAGIERGPDGETFDAGYYKQRVARLEEKVAKEQQKVKSTVKYYEEQFEVQAKKLAEKHEEELRGASEEAVKLRTQVEWLNKAQESLKAERAAREELEQEVRALRLKAEASSTSDAEAEIVSLKQANEEAMKRVQAAEEELKGVREKAFSAEAKMGNADPAEISLLQTQLDNEKEQRSIAEANLESLKQQAIDPVEMNLLKKQLSETETKVANLQGELERAKEDKEAADHVRQRLDVTEKLVYELKAKALRVDELERTSMDAAKDKEQLRKAYDKIQDLTSKLLSMTSEKDVLVCQSAQQVHVEAQLEQTRTELTRMKNEVHIANVDRSNTEMNFKNVVDDIARALREYVMSAIRWEGRMLNEINEAHEEHAEVRRQTMNLVQVAEADAQRVLRESITAVNDARHALQETHRRTEDIIEDAIRSERLWHSEETKTMRIELVEAERRVSNANTQIDDLSEQLRQMRIDLHLAKDAHAALAATSSVPSMVDTARDYGSDDARSSGENKDAEKMRQELRVTQFQLLALKARLQFQIDPEVRDLEEKLQFMREERDDVPEIIAARGFDLAEVTALQDELERCKAQIERLESEKKNRTASLREDYLEQALADARSELAAREQSLLKLRKEQLNALDEATEDMESHVRIKMTELREELILAQAQREQSRDELNRAQDELVIARSERDDAITNVQSMQEELAEMRQTISEMTSSRSEIMTVGKEEVRLREDELDAVRRELSNIRSQKDDAQYALDEMKSRLLDTESRLAEVQERKRLLEADRSHQSKTVNERNKLECKVLALQAERDETQTKLEQVILLREQLENENKILLSKLEQSDEALKSTVAQNDSELSAANQTIASLRERVEEVENELVSAQDAFKRASVDRDVANSTLAQAREALDAREVELKLAEKEGIDKENQCREVTEALRSTQLAHKETQSELEKMEAELINLAEVVEHGEDSIEKLKSEIERKSKALEQAQALMDEKTKISVELEAERDVANELLIEVRQSLADSQAEVQLSEAYLQNATAAVEKHRVERDGLARALEESNDMVQAAEAQLQAMSAQLAELYQEVEEYRSMETTENAELKETQDALDAVLEKFQLLRDHHEDLKAEVSTALDARERDKVEHRNMIAQLNSDYEDRLSTLQLSSNSDKGALLVELLDILSDVVSANEDAQLAGDDTEARTEAQYAKKDAPPPNEEAVAALTRIKSSLESYKRQIRENMGPKDDVAMEAVRTSLRLRVFVLESLMDLVSQRSRVGAYKGQTEAATRAEAFMGANVRTEDPPDQDVVKKRSLLGFAPNVNIGLKLFGPKHR</sequence>
<keyword evidence="1" id="KW-0175">Coiled coil</keyword>
<comment type="caution">
    <text evidence="3">The sequence shown here is derived from an EMBL/GenBank/DDBJ whole genome shotgun (WGS) entry which is preliminary data.</text>
</comment>
<name>A0A096P8F4_OSTTA</name>
<evidence type="ECO:0000313" key="4">
    <source>
        <dbReference type="Proteomes" id="UP000009170"/>
    </source>
</evidence>
<dbReference type="Proteomes" id="UP000009170">
    <property type="component" value="Unassembled WGS sequence"/>
</dbReference>
<feature type="coiled-coil region" evidence="1">
    <location>
        <begin position="1164"/>
        <end position="1240"/>
    </location>
</feature>